<organism evidence="1 2">
    <name type="scientific">Apiospora saccharicola</name>
    <dbReference type="NCBI Taxonomy" id="335842"/>
    <lineage>
        <taxon>Eukaryota</taxon>
        <taxon>Fungi</taxon>
        <taxon>Dikarya</taxon>
        <taxon>Ascomycota</taxon>
        <taxon>Pezizomycotina</taxon>
        <taxon>Sordariomycetes</taxon>
        <taxon>Xylariomycetidae</taxon>
        <taxon>Amphisphaeriales</taxon>
        <taxon>Apiosporaceae</taxon>
        <taxon>Apiospora</taxon>
    </lineage>
</organism>
<comment type="caution">
    <text evidence="1">The sequence shown here is derived from an EMBL/GenBank/DDBJ whole genome shotgun (WGS) entry which is preliminary data.</text>
</comment>
<accession>A0ABR1UP92</accession>
<proteinExistence type="predicted"/>
<gene>
    <name evidence="1" type="ORF">PG996_010447</name>
</gene>
<reference evidence="1 2" key="1">
    <citation type="submission" date="2023-01" db="EMBL/GenBank/DDBJ databases">
        <title>Analysis of 21 Apiospora genomes using comparative genomics revels a genus with tremendous synthesis potential of carbohydrate active enzymes and secondary metabolites.</title>
        <authorList>
            <person name="Sorensen T."/>
        </authorList>
    </citation>
    <scope>NUCLEOTIDE SEQUENCE [LARGE SCALE GENOMIC DNA]</scope>
    <source>
        <strain evidence="1 2">CBS 83171</strain>
    </source>
</reference>
<keyword evidence="2" id="KW-1185">Reference proteome</keyword>
<dbReference type="Proteomes" id="UP001446871">
    <property type="component" value="Unassembled WGS sequence"/>
</dbReference>
<dbReference type="EMBL" id="JAQQWM010000006">
    <property type="protein sequence ID" value="KAK8060517.1"/>
    <property type="molecule type" value="Genomic_DNA"/>
</dbReference>
<evidence type="ECO:0000313" key="2">
    <source>
        <dbReference type="Proteomes" id="UP001446871"/>
    </source>
</evidence>
<protein>
    <submittedName>
        <fullName evidence="1">Uncharacterized protein</fullName>
    </submittedName>
</protein>
<evidence type="ECO:0000313" key="1">
    <source>
        <dbReference type="EMBL" id="KAK8060517.1"/>
    </source>
</evidence>
<sequence>MSNTSSPCFIDRSFNWESNNMGMANEDTPFLDWKESVLEEEPSDVPFDEFLSIPYHMSEKRYLSRLFHPICNNGHITDPRPDTISTLICKVPENQALVLRGFLKRHVNAEGFMSVRFIDGIHAFVMEFHVPFWVWGDGAPGNKREDGRMSCDGDPLRTTLDLSFLARPTEVDVDKGKCPPVDYLYEAQSSCVVTGYSNSYWTAISLSDTYFYPSGGDCDDNEDMLPFYKYYTEADPLTLAKFARSHNKLDPRQYFLVVLKERLNKARGEWESLIYELSSRVKNYPQNPYSIPPPSGAALAQTDGHAKGVFESFEWVTGLLSVLELLQATLTKLIKACIHFDQYELPAMIGGQPSSQLVPYIQEIRQSINELHIVQESLGNMCRRAQQFRQKQANYTANFTYIQYFGAPTLAAGLFQINVLEGATFMRFLFHGPQSGVDCY</sequence>
<name>A0ABR1UP92_9PEZI</name>